<comment type="similarity">
    <text evidence="1">Belongs to the SMC family. SbcC subfamily.</text>
</comment>
<dbReference type="InterPro" id="IPR027417">
    <property type="entry name" value="P-loop_NTPase"/>
</dbReference>
<dbReference type="GO" id="GO:0006302">
    <property type="term" value="P:double-strand break repair"/>
    <property type="evidence" value="ECO:0007669"/>
    <property type="project" value="InterPro"/>
</dbReference>
<dbReference type="PANTHER" id="PTHR32114:SF2">
    <property type="entry name" value="ABC TRANSPORTER ABCH.3"/>
    <property type="match status" value="1"/>
</dbReference>
<evidence type="ECO:0000256" key="3">
    <source>
        <dbReference type="ARBA" id="ARBA00013368"/>
    </source>
</evidence>
<name>A0A398CQ13_9BACL</name>
<dbReference type="RefSeq" id="WP_119151784.1">
    <property type="nucleotide sequence ID" value="NZ_QXJM01000040.1"/>
</dbReference>
<dbReference type="Proteomes" id="UP000266340">
    <property type="component" value="Unassembled WGS sequence"/>
</dbReference>
<dbReference type="EMBL" id="QXJM01000040">
    <property type="protein sequence ID" value="RIE01531.1"/>
    <property type="molecule type" value="Genomic_DNA"/>
</dbReference>
<dbReference type="GO" id="GO:0016887">
    <property type="term" value="F:ATP hydrolysis activity"/>
    <property type="evidence" value="ECO:0007669"/>
    <property type="project" value="InterPro"/>
</dbReference>
<accession>A0A398CQ13</accession>
<dbReference type="AlphaFoldDB" id="A0A398CQ13"/>
<feature type="domain" description="Rad50/SbcC-type AAA" evidence="5">
    <location>
        <begin position="16"/>
        <end position="222"/>
    </location>
</feature>
<feature type="coiled-coil region" evidence="4">
    <location>
        <begin position="385"/>
        <end position="456"/>
    </location>
</feature>
<dbReference type="Pfam" id="PF13476">
    <property type="entry name" value="AAA_23"/>
    <property type="match status" value="1"/>
</dbReference>
<reference evidence="6 7" key="1">
    <citation type="submission" date="2018-09" db="EMBL/GenBank/DDBJ databases">
        <title>Cohnella cavernae sp. nov., isolated from a karst cave.</title>
        <authorList>
            <person name="Zhu H."/>
        </authorList>
    </citation>
    <scope>NUCLEOTIDE SEQUENCE [LARGE SCALE GENOMIC DNA]</scope>
    <source>
        <strain evidence="6 7">K2E09-144</strain>
    </source>
</reference>
<dbReference type="SUPFAM" id="SSF52540">
    <property type="entry name" value="P-loop containing nucleoside triphosphate hydrolases"/>
    <property type="match status" value="1"/>
</dbReference>
<comment type="caution">
    <text evidence="6">The sequence shown here is derived from an EMBL/GenBank/DDBJ whole genome shotgun (WGS) entry which is preliminary data.</text>
</comment>
<sequence length="651" mass="73985">MSGQHHLSPTPNSVEGKPITLIGGMNGGGKTTILDAILLLLYGQRCPSYKESGISYSNYLEACMHRSRDFSSNQSWIELKIKAFLDNKESSLLIRRSWEKGNVRIKESLQVWKEDVLDSYLALNWDTYVEDLLPYGIANLIFFDGEKIAKLASENDNSETTRKSIQSLLGLDIVDRLIVDMKKVINKHEKLIPSIEEDLDLNNLKTAIQERQLQLQSINQEITSTKTSLLKLNHKLEQKEDQFLKTGGELAQTRSTLISTKAKLESSLAENKEKMISLAASNLPVSMLTPLLNSLLDNMKTEKLRKDSASILPILKQHDASIVSALKEFNATDELQNNLVSYLDNLRKTYEANTTIKSQFPSSEKNIELVVRFLGGESQQLCFTAKTLVNNTESLELQLEQADRHLLLEVDESKSNLILKELKSLSQKIGEVKESLVRLEQNYQQKEIEINRMTMQYRKNLETILEVSNDAEESKRIIEYSIRTQKKMEEYKKVLKLKKLSDLSLHITEAFLFLIHKTSLVSKVIVDNDALEVKLFDMEGIELPKSRLSAGEKQMLAISILWGLAKSSGRQLPVIIDTPMGRLDSSHRLNFVEKYLPNASHQVIILSTDTEIQGQYLSSIKKHINNSYMLMFDHNEQTTKITKGYFDGEAI</sequence>
<dbReference type="NCBIfam" id="TIGR03185">
    <property type="entry name" value="DNA_S_dndD"/>
    <property type="match status" value="1"/>
</dbReference>
<dbReference type="Gene3D" id="3.40.50.300">
    <property type="entry name" value="P-loop containing nucleotide triphosphate hydrolases"/>
    <property type="match status" value="2"/>
</dbReference>
<dbReference type="InterPro" id="IPR038729">
    <property type="entry name" value="Rad50/SbcC_AAA"/>
</dbReference>
<proteinExistence type="inferred from homology"/>
<evidence type="ECO:0000313" key="7">
    <source>
        <dbReference type="Proteomes" id="UP000266340"/>
    </source>
</evidence>
<evidence type="ECO:0000259" key="5">
    <source>
        <dbReference type="Pfam" id="PF13476"/>
    </source>
</evidence>
<keyword evidence="7" id="KW-1185">Reference proteome</keyword>
<evidence type="ECO:0000256" key="2">
    <source>
        <dbReference type="ARBA" id="ARBA00011322"/>
    </source>
</evidence>
<dbReference type="InterPro" id="IPR017599">
    <property type="entry name" value="DNA_S_DndD"/>
</dbReference>
<organism evidence="6 7">
    <name type="scientific">Cohnella faecalis</name>
    <dbReference type="NCBI Taxonomy" id="2315694"/>
    <lineage>
        <taxon>Bacteria</taxon>
        <taxon>Bacillati</taxon>
        <taxon>Bacillota</taxon>
        <taxon>Bacilli</taxon>
        <taxon>Bacillales</taxon>
        <taxon>Paenibacillaceae</taxon>
        <taxon>Cohnella</taxon>
    </lineage>
</organism>
<evidence type="ECO:0000256" key="1">
    <source>
        <dbReference type="ARBA" id="ARBA00006930"/>
    </source>
</evidence>
<keyword evidence="4" id="KW-0175">Coiled coil</keyword>
<dbReference type="PANTHER" id="PTHR32114">
    <property type="entry name" value="ABC TRANSPORTER ABCH.3"/>
    <property type="match status" value="1"/>
</dbReference>
<protein>
    <recommendedName>
        <fullName evidence="3">Nuclease SbcCD subunit C</fullName>
    </recommendedName>
</protein>
<gene>
    <name evidence="6" type="primary">dndD</name>
    <name evidence="6" type="ORF">D3H35_24575</name>
</gene>
<comment type="subunit">
    <text evidence="2">Heterodimer of SbcC and SbcD.</text>
</comment>
<evidence type="ECO:0000256" key="4">
    <source>
        <dbReference type="SAM" id="Coils"/>
    </source>
</evidence>
<evidence type="ECO:0000313" key="6">
    <source>
        <dbReference type="EMBL" id="RIE01531.1"/>
    </source>
</evidence>